<organism evidence="2 3">
    <name type="scientific">Laspinema palackyanum D2a</name>
    <dbReference type="NCBI Taxonomy" id="2953684"/>
    <lineage>
        <taxon>Bacteria</taxon>
        <taxon>Bacillati</taxon>
        <taxon>Cyanobacteriota</taxon>
        <taxon>Cyanophyceae</taxon>
        <taxon>Oscillatoriophycideae</taxon>
        <taxon>Oscillatoriales</taxon>
        <taxon>Laspinemataceae</taxon>
        <taxon>Laspinema</taxon>
        <taxon>Laspinema palackyanum</taxon>
    </lineage>
</organism>
<proteinExistence type="predicted"/>
<evidence type="ECO:0000313" key="3">
    <source>
        <dbReference type="Proteomes" id="UP001525890"/>
    </source>
</evidence>
<evidence type="ECO:0000256" key="1">
    <source>
        <dbReference type="SAM" id="Coils"/>
    </source>
</evidence>
<protein>
    <submittedName>
        <fullName evidence="2">Uncharacterized protein</fullName>
    </submittedName>
</protein>
<feature type="coiled-coil region" evidence="1">
    <location>
        <begin position="102"/>
        <end position="136"/>
    </location>
</feature>
<evidence type="ECO:0000313" key="2">
    <source>
        <dbReference type="EMBL" id="MCT7965035.1"/>
    </source>
</evidence>
<comment type="caution">
    <text evidence="2">The sequence shown here is derived from an EMBL/GenBank/DDBJ whole genome shotgun (WGS) entry which is preliminary data.</text>
</comment>
<gene>
    <name evidence="2" type="ORF">NG799_01650</name>
</gene>
<keyword evidence="3" id="KW-1185">Reference proteome</keyword>
<dbReference type="RefSeq" id="WP_261235142.1">
    <property type="nucleotide sequence ID" value="NZ_JAMXFF010000002.1"/>
</dbReference>
<dbReference type="EMBL" id="JAMXFF010000002">
    <property type="protein sequence ID" value="MCT7965035.1"/>
    <property type="molecule type" value="Genomic_DNA"/>
</dbReference>
<reference evidence="2 3" key="1">
    <citation type="journal article" date="2022" name="Front. Microbiol.">
        <title>High genomic differentiation and limited gene flow indicate recent cryptic speciation within the genus Laspinema (cyanobacteria).</title>
        <authorList>
            <person name="Stanojkovic A."/>
            <person name="Skoupy S."/>
            <person name="Skaloud P."/>
            <person name="Dvorak P."/>
        </authorList>
    </citation>
    <scope>NUCLEOTIDE SEQUENCE [LARGE SCALE GENOMIC DNA]</scope>
    <source>
        <strain evidence="2 3">D2a</strain>
    </source>
</reference>
<name>A0ABT2MJW7_9CYAN</name>
<dbReference type="Proteomes" id="UP001525890">
    <property type="component" value="Unassembled WGS sequence"/>
</dbReference>
<accession>A0ABT2MJW7</accession>
<sequence>MIIIPRKDELPEIESALEEYAKLKKTIQNSQDWLKEIEPKAINEALTILETGNSLNNKGKMVYRGNGLKLVLGARKKYPTDKDDPELERLSQQIQLFELAEIRKNSEELNQITEQIEFLRSQIEVLQAKQEELKQTAYIISLKSKYNDRRDKGMYQEPYLIVYQS</sequence>
<keyword evidence="1" id="KW-0175">Coiled coil</keyword>